<feature type="compositionally biased region" description="Basic and acidic residues" evidence="5">
    <location>
        <begin position="167"/>
        <end position="187"/>
    </location>
</feature>
<dbReference type="InParanoid" id="A0A3N4L3S5"/>
<dbReference type="GO" id="GO:0005385">
    <property type="term" value="F:zinc ion transmembrane transporter activity"/>
    <property type="evidence" value="ECO:0007669"/>
    <property type="project" value="TreeGrafter"/>
</dbReference>
<keyword evidence="4 6" id="KW-0472">Membrane</keyword>
<dbReference type="AlphaFoldDB" id="A0A3N4L3S5"/>
<keyword evidence="3 6" id="KW-1133">Transmembrane helix</keyword>
<dbReference type="PANTHER" id="PTHR11040:SF44">
    <property type="entry name" value="PROTEIN ZNTC-RELATED"/>
    <property type="match status" value="1"/>
</dbReference>
<evidence type="ECO:0000313" key="9">
    <source>
        <dbReference type="Proteomes" id="UP000277580"/>
    </source>
</evidence>
<feature type="transmembrane region" description="Helical" evidence="6">
    <location>
        <begin position="439"/>
        <end position="460"/>
    </location>
</feature>
<evidence type="ECO:0000256" key="2">
    <source>
        <dbReference type="ARBA" id="ARBA00022692"/>
    </source>
</evidence>
<protein>
    <submittedName>
        <fullName evidence="8">Zip-domain-containing protein</fullName>
    </submittedName>
</protein>
<evidence type="ECO:0000256" key="5">
    <source>
        <dbReference type="SAM" id="MobiDB-lite"/>
    </source>
</evidence>
<feature type="transmembrane region" description="Helical" evidence="6">
    <location>
        <begin position="377"/>
        <end position="399"/>
    </location>
</feature>
<evidence type="ECO:0000256" key="4">
    <source>
        <dbReference type="ARBA" id="ARBA00023136"/>
    </source>
</evidence>
<dbReference type="InterPro" id="IPR003689">
    <property type="entry name" value="ZIP"/>
</dbReference>
<gene>
    <name evidence="8" type="ORF">P167DRAFT_601372</name>
</gene>
<dbReference type="STRING" id="1392247.A0A3N4L3S5"/>
<feature type="chain" id="PRO_5017937212" evidence="7">
    <location>
        <begin position="21"/>
        <end position="532"/>
    </location>
</feature>
<feature type="transmembrane region" description="Helical" evidence="6">
    <location>
        <begin position="507"/>
        <end position="528"/>
    </location>
</feature>
<reference evidence="8 9" key="1">
    <citation type="journal article" date="2018" name="Nat. Ecol. Evol.">
        <title>Pezizomycetes genomes reveal the molecular basis of ectomycorrhizal truffle lifestyle.</title>
        <authorList>
            <person name="Murat C."/>
            <person name="Payen T."/>
            <person name="Noel B."/>
            <person name="Kuo A."/>
            <person name="Morin E."/>
            <person name="Chen J."/>
            <person name="Kohler A."/>
            <person name="Krizsan K."/>
            <person name="Balestrini R."/>
            <person name="Da Silva C."/>
            <person name="Montanini B."/>
            <person name="Hainaut M."/>
            <person name="Levati E."/>
            <person name="Barry K.W."/>
            <person name="Belfiori B."/>
            <person name="Cichocki N."/>
            <person name="Clum A."/>
            <person name="Dockter R.B."/>
            <person name="Fauchery L."/>
            <person name="Guy J."/>
            <person name="Iotti M."/>
            <person name="Le Tacon F."/>
            <person name="Lindquist E.A."/>
            <person name="Lipzen A."/>
            <person name="Malagnac F."/>
            <person name="Mello A."/>
            <person name="Molinier V."/>
            <person name="Miyauchi S."/>
            <person name="Poulain J."/>
            <person name="Riccioni C."/>
            <person name="Rubini A."/>
            <person name="Sitrit Y."/>
            <person name="Splivallo R."/>
            <person name="Traeger S."/>
            <person name="Wang M."/>
            <person name="Zifcakova L."/>
            <person name="Wipf D."/>
            <person name="Zambonelli A."/>
            <person name="Paolocci F."/>
            <person name="Nowrousian M."/>
            <person name="Ottonello S."/>
            <person name="Baldrian P."/>
            <person name="Spatafora J.W."/>
            <person name="Henrissat B."/>
            <person name="Nagy L.G."/>
            <person name="Aury J.M."/>
            <person name="Wincker P."/>
            <person name="Grigoriev I.V."/>
            <person name="Bonfante P."/>
            <person name="Martin F.M."/>
        </authorList>
    </citation>
    <scope>NUCLEOTIDE SEQUENCE [LARGE SCALE GENOMIC DNA]</scope>
    <source>
        <strain evidence="8 9">CCBAS932</strain>
    </source>
</reference>
<keyword evidence="7" id="KW-0732">Signal</keyword>
<dbReference type="OrthoDB" id="448280at2759"/>
<organism evidence="8 9">
    <name type="scientific">Morchella conica CCBAS932</name>
    <dbReference type="NCBI Taxonomy" id="1392247"/>
    <lineage>
        <taxon>Eukaryota</taxon>
        <taxon>Fungi</taxon>
        <taxon>Dikarya</taxon>
        <taxon>Ascomycota</taxon>
        <taxon>Pezizomycotina</taxon>
        <taxon>Pezizomycetes</taxon>
        <taxon>Pezizales</taxon>
        <taxon>Morchellaceae</taxon>
        <taxon>Morchella</taxon>
    </lineage>
</organism>
<evidence type="ECO:0000256" key="3">
    <source>
        <dbReference type="ARBA" id="ARBA00022989"/>
    </source>
</evidence>
<feature type="region of interest" description="Disordered" evidence="5">
    <location>
        <begin position="337"/>
        <end position="365"/>
    </location>
</feature>
<dbReference type="Pfam" id="PF02535">
    <property type="entry name" value="Zip"/>
    <property type="match status" value="1"/>
</dbReference>
<feature type="region of interest" description="Disordered" evidence="5">
    <location>
        <begin position="160"/>
        <end position="191"/>
    </location>
</feature>
<keyword evidence="2 6" id="KW-0812">Transmembrane</keyword>
<feature type="transmembrane region" description="Helical" evidence="6">
    <location>
        <begin position="472"/>
        <end position="495"/>
    </location>
</feature>
<evidence type="ECO:0000256" key="6">
    <source>
        <dbReference type="SAM" id="Phobius"/>
    </source>
</evidence>
<dbReference type="GO" id="GO:0005886">
    <property type="term" value="C:plasma membrane"/>
    <property type="evidence" value="ECO:0007669"/>
    <property type="project" value="TreeGrafter"/>
</dbReference>
<accession>A0A3N4L3S5</accession>
<feature type="transmembrane region" description="Helical" evidence="6">
    <location>
        <begin position="302"/>
        <end position="323"/>
    </location>
</feature>
<evidence type="ECO:0000256" key="1">
    <source>
        <dbReference type="ARBA" id="ARBA00004141"/>
    </source>
</evidence>
<feature type="transmembrane region" description="Helical" evidence="6">
    <location>
        <begin position="229"/>
        <end position="249"/>
    </location>
</feature>
<keyword evidence="9" id="KW-1185">Reference proteome</keyword>
<comment type="subcellular location">
    <subcellularLocation>
        <location evidence="1">Membrane</location>
        <topology evidence="1">Multi-pass membrane protein</topology>
    </subcellularLocation>
</comment>
<dbReference type="PANTHER" id="PTHR11040">
    <property type="entry name" value="ZINC/IRON TRANSPORTER"/>
    <property type="match status" value="1"/>
</dbReference>
<name>A0A3N4L3S5_9PEZI</name>
<dbReference type="EMBL" id="ML119105">
    <property type="protein sequence ID" value="RPB17550.1"/>
    <property type="molecule type" value="Genomic_DNA"/>
</dbReference>
<feature type="transmembrane region" description="Helical" evidence="6">
    <location>
        <begin position="269"/>
        <end position="290"/>
    </location>
</feature>
<feature type="compositionally biased region" description="Basic and acidic residues" evidence="5">
    <location>
        <begin position="340"/>
        <end position="365"/>
    </location>
</feature>
<evidence type="ECO:0000313" key="8">
    <source>
        <dbReference type="EMBL" id="RPB17550.1"/>
    </source>
</evidence>
<proteinExistence type="predicted"/>
<sequence>MVPIPKSSLSLLLLLGLSSAQVVVSQQSCRFEGDVQFCENSDGQFVAVSTRASSTTAAAALTTSSVASPVSITAAPVTSAAASSTVGVEITALTGCHMHDNVQYCTPAPSGTEIAVATQTSSRESLPTTYSDCHNHDGEFYCVNEDGEDVAIHALDEDSHLEEEHDEHEGHGHEEEGEESHEGHDHEEEAEAQNCHFHAGVEHCTGGTAAQQEATCERPDREYNLNIRIGSLFIVLTTSSFAVFGPLVLRKIAKGISTTGIRFTIIKQFGTGVIIATAFVHLLTHANLLFASECMGELEYEGTVMAIAMAGAFLAFLIEYFGGRYVMHRRGQRESAASSLREESEIKHQSSDPEITHAREGQGHGHVHCIDPTDDNLSVWVMEAGIIFHSILIGITTVVSGDSGFWRLLVVIVFHQMFEGLALGSRIAALTSVSSLSKLLMAGAFACITPLGMGIGIGVLQQFNGSDKATLIVLGTLNSLSAGILMWVGFVEMWAGDWIHGYLKRAGVALTTVAMTSLLCGMILMGVLGKWA</sequence>
<evidence type="ECO:0000256" key="7">
    <source>
        <dbReference type="SAM" id="SignalP"/>
    </source>
</evidence>
<feature type="signal peptide" evidence="7">
    <location>
        <begin position="1"/>
        <end position="20"/>
    </location>
</feature>
<dbReference type="Proteomes" id="UP000277580">
    <property type="component" value="Unassembled WGS sequence"/>
</dbReference>